<sequence>MADRRRKEEWDKVRYGEPEKTKILVDKTVSAEQLLRMKNQEDTQDHAILNSDMRVCALEDSDYLKEIVKKQQMKQNEIELENEALFDEIKNNVVKTQFDDDALIDIDQILNTEASKKSSLQRKLLSSCIAPKKKFTESSLVCYGSNSDSESFYFIIIRLFLDTLFQPLKLTLLSITHDYIDGRLIESRMVSIPNFSRIDTVKILNKDDFDS</sequence>
<comment type="caution">
    <text evidence="1">The sequence shown here is derived from an EMBL/GenBank/DDBJ whole genome shotgun (WGS) entry which is preliminary data.</text>
</comment>
<keyword evidence="2" id="KW-1185">Reference proteome</keyword>
<proteinExistence type="predicted"/>
<evidence type="ECO:0000313" key="1">
    <source>
        <dbReference type="EMBL" id="OAF70876.1"/>
    </source>
</evidence>
<name>A0A177B9F1_9BILA</name>
<dbReference type="AlphaFoldDB" id="A0A177B9F1"/>
<dbReference type="Proteomes" id="UP000078046">
    <property type="component" value="Unassembled WGS sequence"/>
</dbReference>
<accession>A0A177B9F1</accession>
<gene>
    <name evidence="1" type="ORF">A3Q56_01383</name>
</gene>
<organism evidence="1 2">
    <name type="scientific">Intoshia linei</name>
    <dbReference type="NCBI Taxonomy" id="1819745"/>
    <lineage>
        <taxon>Eukaryota</taxon>
        <taxon>Metazoa</taxon>
        <taxon>Spiralia</taxon>
        <taxon>Lophotrochozoa</taxon>
        <taxon>Mesozoa</taxon>
        <taxon>Orthonectida</taxon>
        <taxon>Rhopaluridae</taxon>
        <taxon>Intoshia</taxon>
    </lineage>
</organism>
<protein>
    <submittedName>
        <fullName evidence="1">Uncharacterized protein</fullName>
    </submittedName>
</protein>
<evidence type="ECO:0000313" key="2">
    <source>
        <dbReference type="Proteomes" id="UP000078046"/>
    </source>
</evidence>
<reference evidence="1 2" key="1">
    <citation type="submission" date="2016-04" db="EMBL/GenBank/DDBJ databases">
        <title>The genome of Intoshia linei affirms orthonectids as highly simplified spiralians.</title>
        <authorList>
            <person name="Mikhailov K.V."/>
            <person name="Slusarev G.S."/>
            <person name="Nikitin M.A."/>
            <person name="Logacheva M.D."/>
            <person name="Penin A."/>
            <person name="Aleoshin V."/>
            <person name="Panchin Y.V."/>
        </authorList>
    </citation>
    <scope>NUCLEOTIDE SEQUENCE [LARGE SCALE GENOMIC DNA]</scope>
    <source>
        <strain evidence="1">Intl2013</strain>
        <tissue evidence="1">Whole animal</tissue>
    </source>
</reference>
<dbReference type="EMBL" id="LWCA01000103">
    <property type="protein sequence ID" value="OAF70876.1"/>
    <property type="molecule type" value="Genomic_DNA"/>
</dbReference>